<dbReference type="InterPro" id="IPR013154">
    <property type="entry name" value="ADH-like_N"/>
</dbReference>
<name>A0A1C3RKL8_9PROT</name>
<protein>
    <submittedName>
        <fullName evidence="2">Putative oxidoreductase, Zn-dependent and NAD(P)-binding</fullName>
    </submittedName>
</protein>
<dbReference type="EMBL" id="FLYE01000046">
    <property type="protein sequence ID" value="SCA57796.1"/>
    <property type="molecule type" value="Genomic_DNA"/>
</dbReference>
<evidence type="ECO:0000313" key="3">
    <source>
        <dbReference type="Proteomes" id="UP000231658"/>
    </source>
</evidence>
<feature type="domain" description="Enoyl reductase (ER)" evidence="1">
    <location>
        <begin position="11"/>
        <end position="323"/>
    </location>
</feature>
<reference evidence="2 3" key="1">
    <citation type="submission" date="2016-07" db="EMBL/GenBank/DDBJ databases">
        <authorList>
            <person name="Lefevre C.T."/>
        </authorList>
    </citation>
    <scope>NUCLEOTIDE SEQUENCE [LARGE SCALE GENOMIC DNA]</scope>
    <source>
        <strain evidence="2">PR1</strain>
    </source>
</reference>
<dbReference type="NCBIfam" id="TIGR02823">
    <property type="entry name" value="oxido_YhdH"/>
    <property type="match status" value="1"/>
</dbReference>
<dbReference type="Proteomes" id="UP000231658">
    <property type="component" value="Unassembled WGS sequence"/>
</dbReference>
<dbReference type="GO" id="GO:0043957">
    <property type="term" value="F:acryloyl-CoA reductase (NADPH) activity"/>
    <property type="evidence" value="ECO:0007669"/>
    <property type="project" value="TreeGrafter"/>
</dbReference>
<dbReference type="SUPFAM" id="SSF50129">
    <property type="entry name" value="GroES-like"/>
    <property type="match status" value="1"/>
</dbReference>
<dbReference type="InterPro" id="IPR013149">
    <property type="entry name" value="ADH-like_C"/>
</dbReference>
<dbReference type="InterPro" id="IPR036291">
    <property type="entry name" value="NAD(P)-bd_dom_sf"/>
</dbReference>
<dbReference type="Gene3D" id="3.40.50.720">
    <property type="entry name" value="NAD(P)-binding Rossmann-like Domain"/>
    <property type="match status" value="1"/>
</dbReference>
<dbReference type="CDD" id="cd08288">
    <property type="entry name" value="MDR_yhdh"/>
    <property type="match status" value="1"/>
</dbReference>
<proteinExistence type="predicted"/>
<accession>A0A1C3RKL8</accession>
<dbReference type="PANTHER" id="PTHR43677:SF1">
    <property type="entry name" value="ACRYLYL-COA REDUCTASE ACUI-RELATED"/>
    <property type="match status" value="1"/>
</dbReference>
<evidence type="ECO:0000313" key="2">
    <source>
        <dbReference type="EMBL" id="SCA57796.1"/>
    </source>
</evidence>
<dbReference type="InterPro" id="IPR051397">
    <property type="entry name" value="Zn-ADH-like_protein"/>
</dbReference>
<organism evidence="2 3">
    <name type="scientific">Candidatus Terasakiella magnetica</name>
    <dbReference type="NCBI Taxonomy" id="1867952"/>
    <lineage>
        <taxon>Bacteria</taxon>
        <taxon>Pseudomonadati</taxon>
        <taxon>Pseudomonadota</taxon>
        <taxon>Alphaproteobacteria</taxon>
        <taxon>Rhodospirillales</taxon>
        <taxon>Terasakiellaceae</taxon>
        <taxon>Terasakiella</taxon>
    </lineage>
</organism>
<dbReference type="PANTHER" id="PTHR43677">
    <property type="entry name" value="SHORT-CHAIN DEHYDROGENASE/REDUCTASE"/>
    <property type="match status" value="1"/>
</dbReference>
<dbReference type="STRING" id="1867952.MTBPR1_70068"/>
<dbReference type="Pfam" id="PF00107">
    <property type="entry name" value="ADH_zinc_N"/>
    <property type="match status" value="1"/>
</dbReference>
<dbReference type="Gene3D" id="3.90.180.10">
    <property type="entry name" value="Medium-chain alcohol dehydrogenases, catalytic domain"/>
    <property type="match status" value="1"/>
</dbReference>
<dbReference type="InterPro" id="IPR020843">
    <property type="entry name" value="ER"/>
</dbReference>
<dbReference type="InterPro" id="IPR014188">
    <property type="entry name" value="Acrylyl-CoA_reductase_AcuI"/>
</dbReference>
<dbReference type="InterPro" id="IPR011032">
    <property type="entry name" value="GroES-like_sf"/>
</dbReference>
<sequence>MAFNALQLQEDMSLAINPITEDDLPAGEVLVKVDYSTLNYKDGLIMNGLVKLVKQYPHVPGIDFSGTVEASEDERYKPGDRVVLNGWRVGEIHWGGYAQKARVKADWLVPLPDEISTKRAMAIGTAGYTAMLSVMALEEHGLTPYQDGEVLVTGASGGVGSIACAILARLGYQVAGSTGSEDSHNYLLELGVSTIVPRAELEEGPRGPLGAERWIGAIDNVGGTTLHHVLATLKYWSCCASVGLAASNELNTTVLPFLMRGITLQGIDSATCPYERRVKAYQRLVTELPEDVLDSMTSTICLSDLPEVGKKILKGQTQGRIIVDVNS</sequence>
<dbReference type="SMART" id="SM00829">
    <property type="entry name" value="PKS_ER"/>
    <property type="match status" value="1"/>
</dbReference>
<evidence type="ECO:0000259" key="1">
    <source>
        <dbReference type="SMART" id="SM00829"/>
    </source>
</evidence>
<dbReference type="OrthoDB" id="9782155at2"/>
<keyword evidence="3" id="KW-1185">Reference proteome</keyword>
<dbReference type="SUPFAM" id="SSF51735">
    <property type="entry name" value="NAD(P)-binding Rossmann-fold domains"/>
    <property type="match status" value="1"/>
</dbReference>
<dbReference type="AlphaFoldDB" id="A0A1C3RKL8"/>
<gene>
    <name evidence="2" type="primary">yhdH</name>
    <name evidence="2" type="ORF">MTBPR1_70068</name>
</gene>
<dbReference type="RefSeq" id="WP_069189806.1">
    <property type="nucleotide sequence ID" value="NZ_FLYE01000046.1"/>
</dbReference>
<dbReference type="Pfam" id="PF08240">
    <property type="entry name" value="ADH_N"/>
    <property type="match status" value="1"/>
</dbReference>